<dbReference type="InterPro" id="IPR025093">
    <property type="entry name" value="DUF4020"/>
</dbReference>
<reference evidence="2" key="1">
    <citation type="submission" date="2020-02" db="EMBL/GenBank/DDBJ databases">
        <authorList>
            <person name="Meier V. D."/>
        </authorList>
    </citation>
    <scope>NUCLEOTIDE SEQUENCE</scope>
    <source>
        <strain evidence="2">AVDCRST_MAG68</strain>
    </source>
</reference>
<dbReference type="EMBL" id="CADCTW010000133">
    <property type="protein sequence ID" value="CAA9336054.1"/>
    <property type="molecule type" value="Genomic_DNA"/>
</dbReference>
<dbReference type="Gene3D" id="3.40.50.1220">
    <property type="entry name" value="TPP-binding domain"/>
    <property type="match status" value="1"/>
</dbReference>
<evidence type="ECO:0000313" key="2">
    <source>
        <dbReference type="EMBL" id="CAA9336054.1"/>
    </source>
</evidence>
<gene>
    <name evidence="2" type="ORF">AVDCRST_MAG68-3371</name>
</gene>
<proteinExistence type="predicted"/>
<name>A0A6J4LP19_9BACT</name>
<dbReference type="InterPro" id="IPR029035">
    <property type="entry name" value="DHS-like_NAD/FAD-binding_dom"/>
</dbReference>
<dbReference type="Pfam" id="PF13212">
    <property type="entry name" value="DUF4020"/>
    <property type="match status" value="1"/>
</dbReference>
<accession>A0A6J4LP19</accession>
<evidence type="ECO:0000259" key="1">
    <source>
        <dbReference type="Pfam" id="PF13212"/>
    </source>
</evidence>
<dbReference type="AlphaFoldDB" id="A0A6J4LP19"/>
<organism evidence="2">
    <name type="scientific">uncultured Gemmatimonadota bacterium</name>
    <dbReference type="NCBI Taxonomy" id="203437"/>
    <lineage>
        <taxon>Bacteria</taxon>
        <taxon>Pseudomonadati</taxon>
        <taxon>Gemmatimonadota</taxon>
        <taxon>environmental samples</taxon>
    </lineage>
</organism>
<dbReference type="SUPFAM" id="SSF52467">
    <property type="entry name" value="DHS-like NAD/FAD-binding domain"/>
    <property type="match status" value="1"/>
</dbReference>
<feature type="domain" description="DUF4020" evidence="1">
    <location>
        <begin position="1018"/>
        <end position="1138"/>
    </location>
</feature>
<sequence>MWINPEVNLPEALLEAQQAGELVVFAGAGVSVGWPSSLPDFRRLTDQVSAGSLARDTDEPDDRYLGRLEAQGIDVTGRTRSILAAPGSAPTALHRGLLSLFSTRGNVRIVTTNFDPHLSTAAKELFPEGVETYFAPALPLGRDFHGIVYLHGALAKPDRPLVLTDREFGRAYLSDGWATRMLVDMFSRYTVLFVGYSHRDPVMTYLARSLVTGTRPRFAFSSPGEEQERWWSFLGVNPVTFPLRSAGDRYGALTDAISDWGMHAHMGALDHEARIRTLVEYPPPLEQESTSYLEAALHNPIRRRFFLAHARSPEWLDWADQRGLLDRLFTGSVESAHESYEIAQWFANRFAIEHPANALDLVRRKGPDLGWDLWQALARELAFKEPHPVGDVFGAWIAVLCQTAHPRWARPFGGFLLQSCAWPDDRTAALLLFEFLSRPRLKLEQRWPTQSSAHPTVHIAGEIGLASEEYELRTGWDKFFAPHVAELYDVLGPVITGHLNHAHTLLHVLGSATATWDPMSFRRSAIEAHPQDAMPGEFGFLVDAGRDVIEWLVRHRPTEGTALQNQWAAAASPLLRRLSVHALTEHPTLQPDDALQEVERRGWLYAFQLKHEVFRLLERWYPEASARARSRLIRHSMKASAQQDDEDADEREIREYSRYNLAVWLRQIAPDCAATERHFNRLQQSHPEFAPRTHPDLDHWSEGATWGDPTASGAVEEILLLPADEQLKFLTTFRGERHPWAGPKRGGLLEAVREASTRSFEWGWGLALVLERRADWSSDLWEPLLRAWGEGTRTDAEWEMVFGLLERTHRLDSLQEPITHLLEAVLDRRREDFPPAFLVSIERIADRLAAQPDQSNPEANRGDASWLTAAINHPSGRLTLVWLRTLAARRAAAGESWGGLATDYRRRFEGHIRADGYGAEMGRVALASQTLALFSADPEWTRAHLLPLFDWTADVHEAARMWHGFLTWGQWNESLFKEMLPSLIDSFEHADAELAPVADGLVARLAGAALHSATDPLKSGWLLRFVRDASPDIRVRWASRLSFALSDLDPSAAAAAWDRWIEEFWSLRLTGVPRPLSAEERTTMAEWPLSLGEAFPNAVDKVCAAPVPRSEHNTLLYRLRKNDLTARYPTAAARLISHVIAGASRLDYECAFVEEAVRNAAASGADREVLLEICEHMARVSCRNAAALRAFVLSSPEDSGR</sequence>
<protein>
    <recommendedName>
        <fullName evidence="1">DUF4020 domain-containing protein</fullName>
    </recommendedName>
</protein>
<dbReference type="Pfam" id="PF13289">
    <property type="entry name" value="SIR2_2"/>
    <property type="match status" value="1"/>
</dbReference>